<protein>
    <submittedName>
        <fullName evidence="8">RagB/SusD family nutrient uptake outer membrane protein</fullName>
    </submittedName>
</protein>
<keyword evidence="3" id="KW-0732">Signal</keyword>
<dbReference type="SUPFAM" id="SSF48452">
    <property type="entry name" value="TPR-like"/>
    <property type="match status" value="1"/>
</dbReference>
<keyword evidence="4" id="KW-0472">Membrane</keyword>
<comment type="similarity">
    <text evidence="2">Belongs to the SusD family.</text>
</comment>
<evidence type="ECO:0000256" key="2">
    <source>
        <dbReference type="ARBA" id="ARBA00006275"/>
    </source>
</evidence>
<evidence type="ECO:0000313" key="8">
    <source>
        <dbReference type="EMBL" id="RRB17245.1"/>
    </source>
</evidence>
<dbReference type="InterPro" id="IPR011990">
    <property type="entry name" value="TPR-like_helical_dom_sf"/>
</dbReference>
<dbReference type="EMBL" id="RQJP01000001">
    <property type="protein sequence ID" value="RRB17245.1"/>
    <property type="molecule type" value="Genomic_DNA"/>
</dbReference>
<sequence>MNNKLLIYLKTGLVGILLLAGQSCKESVLDEKPISFLGSDNVLVNKAGFQSAITSLHQGLREMINLNSADGWWALSLATDMGSIGVRDVLLRDYQAQLTPSYGVVNYFWDWAYTTELPRANLIIDYAGRPTAVWSSEAEKNAVIAEARFFRAYTLNLLTNLYGDVVIVDKLATEPRVDYQRSSRKEVLTFAKADLEFASQWLPVTESQPGRITKDAADHLLSEVNISLGNYDGAIAAASSVIGSGRNKLMTERFGTMKAQPGDVFSDLWKDGNQNRSSGNLENLWVVQFEFQTAGGTSGGTSANGKTWLRAWGARYFDAKDPNNSSGMLLADSLGRGVSWIRPSNHILYGIWNDPADIRNSGYNIRRKWYYNNPASKYYGQEVKNHQYLDTLYHLYPSFRKIEGLSLAGAAKGTTFNDWPMMRLAETYLLRAEAYLLKGEKQKAADDINVVRGRAKAKPVLASQVDLDYILDERLRELVVEEPRRLTLSRMGKLVERVKKYNGFATTVNTIQDKNALFPIPQKFIDANFGLKIVQNPGY</sequence>
<gene>
    <name evidence="8" type="ORF">EHT87_02890</name>
</gene>
<dbReference type="PROSITE" id="PS51257">
    <property type="entry name" value="PROKAR_LIPOPROTEIN"/>
    <property type="match status" value="1"/>
</dbReference>
<dbReference type="InterPro" id="IPR033985">
    <property type="entry name" value="SusD-like_N"/>
</dbReference>
<dbReference type="Pfam" id="PF07980">
    <property type="entry name" value="SusD_RagB"/>
    <property type="match status" value="1"/>
</dbReference>
<dbReference type="RefSeq" id="WP_124903655.1">
    <property type="nucleotide sequence ID" value="NZ_RQJP01000001.1"/>
</dbReference>
<comment type="subcellular location">
    <subcellularLocation>
        <location evidence="1">Cell outer membrane</location>
    </subcellularLocation>
</comment>
<dbReference type="Pfam" id="PF14322">
    <property type="entry name" value="SusD-like_3"/>
    <property type="match status" value="1"/>
</dbReference>
<dbReference type="AlphaFoldDB" id="A0A3P1CVB6"/>
<accession>A0A3P1CVB6</accession>
<keyword evidence="9" id="KW-1185">Reference proteome</keyword>
<evidence type="ECO:0000313" key="9">
    <source>
        <dbReference type="Proteomes" id="UP000274271"/>
    </source>
</evidence>
<evidence type="ECO:0000256" key="4">
    <source>
        <dbReference type="ARBA" id="ARBA00023136"/>
    </source>
</evidence>
<evidence type="ECO:0000256" key="1">
    <source>
        <dbReference type="ARBA" id="ARBA00004442"/>
    </source>
</evidence>
<dbReference type="Gene3D" id="1.25.40.390">
    <property type="match status" value="1"/>
</dbReference>
<feature type="domain" description="RagB/SusD" evidence="6">
    <location>
        <begin position="373"/>
        <end position="539"/>
    </location>
</feature>
<comment type="caution">
    <text evidence="8">The sequence shown here is derived from an EMBL/GenBank/DDBJ whole genome shotgun (WGS) entry which is preliminary data.</text>
</comment>
<keyword evidence="5" id="KW-0998">Cell outer membrane</keyword>
<evidence type="ECO:0000259" key="7">
    <source>
        <dbReference type="Pfam" id="PF14322"/>
    </source>
</evidence>
<reference evidence="8 9" key="1">
    <citation type="submission" date="2018-11" db="EMBL/GenBank/DDBJ databases">
        <authorList>
            <person name="Zhou Z."/>
            <person name="Wang G."/>
        </authorList>
    </citation>
    <scope>NUCLEOTIDE SEQUENCE [LARGE SCALE GENOMIC DNA]</scope>
    <source>
        <strain evidence="8 9">KCTC42998</strain>
    </source>
</reference>
<proteinExistence type="inferred from homology"/>
<dbReference type="OrthoDB" id="906516at2"/>
<dbReference type="GO" id="GO:0009279">
    <property type="term" value="C:cell outer membrane"/>
    <property type="evidence" value="ECO:0007669"/>
    <property type="project" value="UniProtKB-SubCell"/>
</dbReference>
<feature type="domain" description="SusD-like N-terminal" evidence="7">
    <location>
        <begin position="91"/>
        <end position="224"/>
    </location>
</feature>
<name>A0A3P1CVB6_9BACT</name>
<organism evidence="8 9">
    <name type="scientific">Larkinella knui</name>
    <dbReference type="NCBI Taxonomy" id="2025310"/>
    <lineage>
        <taxon>Bacteria</taxon>
        <taxon>Pseudomonadati</taxon>
        <taxon>Bacteroidota</taxon>
        <taxon>Cytophagia</taxon>
        <taxon>Cytophagales</taxon>
        <taxon>Spirosomataceae</taxon>
        <taxon>Larkinella</taxon>
    </lineage>
</organism>
<evidence type="ECO:0000256" key="3">
    <source>
        <dbReference type="ARBA" id="ARBA00022729"/>
    </source>
</evidence>
<evidence type="ECO:0000259" key="6">
    <source>
        <dbReference type="Pfam" id="PF07980"/>
    </source>
</evidence>
<dbReference type="Proteomes" id="UP000274271">
    <property type="component" value="Unassembled WGS sequence"/>
</dbReference>
<dbReference type="InterPro" id="IPR012944">
    <property type="entry name" value="SusD_RagB_dom"/>
</dbReference>
<evidence type="ECO:0000256" key="5">
    <source>
        <dbReference type="ARBA" id="ARBA00023237"/>
    </source>
</evidence>